<reference evidence="2" key="2">
    <citation type="submission" date="2025-08" db="UniProtKB">
        <authorList>
            <consortium name="Ensembl"/>
        </authorList>
    </citation>
    <scope>IDENTIFICATION</scope>
</reference>
<evidence type="ECO:0000256" key="1">
    <source>
        <dbReference type="ARBA" id="ARBA00034736"/>
    </source>
</evidence>
<name>A0A3P8VIM3_CYNSE</name>
<dbReference type="GeneTree" id="ENSGT00390000003878"/>
<dbReference type="PANTHER" id="PTHR32226">
    <property type="entry name" value="TELO2-INTERACTING PROTEIN 2"/>
    <property type="match status" value="1"/>
</dbReference>
<dbReference type="Ensembl" id="ENSCSET00000014349.1">
    <property type="protein sequence ID" value="ENSCSEP00000014182.1"/>
    <property type="gene ID" value="ENSCSEG00000009126.1"/>
</dbReference>
<dbReference type="Proteomes" id="UP000265120">
    <property type="component" value="Chromosome Z"/>
</dbReference>
<dbReference type="SUPFAM" id="SSF48371">
    <property type="entry name" value="ARM repeat"/>
    <property type="match status" value="1"/>
</dbReference>
<dbReference type="GO" id="GO:0110078">
    <property type="term" value="C:TTT Hsp90 cochaperone complex"/>
    <property type="evidence" value="ECO:0007669"/>
    <property type="project" value="InterPro"/>
</dbReference>
<dbReference type="OMA" id="NHCSQGQ"/>
<dbReference type="RefSeq" id="XP_008334678.1">
    <property type="nucleotide sequence ID" value="XM_008336456.3"/>
</dbReference>
<dbReference type="AlphaFoldDB" id="A0A3P8VIM3"/>
<dbReference type="GO" id="GO:0005829">
    <property type="term" value="C:cytosol"/>
    <property type="evidence" value="ECO:0007669"/>
    <property type="project" value="TreeGrafter"/>
</dbReference>
<organism evidence="2 3">
    <name type="scientific">Cynoglossus semilaevis</name>
    <name type="common">Tongue sole</name>
    <dbReference type="NCBI Taxonomy" id="244447"/>
    <lineage>
        <taxon>Eukaryota</taxon>
        <taxon>Metazoa</taxon>
        <taxon>Chordata</taxon>
        <taxon>Craniata</taxon>
        <taxon>Vertebrata</taxon>
        <taxon>Euteleostomi</taxon>
        <taxon>Actinopterygii</taxon>
        <taxon>Neopterygii</taxon>
        <taxon>Teleostei</taxon>
        <taxon>Neoteleostei</taxon>
        <taxon>Acanthomorphata</taxon>
        <taxon>Carangaria</taxon>
        <taxon>Pleuronectiformes</taxon>
        <taxon>Pleuronectoidei</taxon>
        <taxon>Cynoglossidae</taxon>
        <taxon>Cynoglossinae</taxon>
        <taxon>Cynoglossus</taxon>
    </lineage>
</organism>
<reference evidence="2 3" key="1">
    <citation type="journal article" date="2014" name="Nat. Genet.">
        <title>Whole-genome sequence of a flatfish provides insights into ZW sex chromosome evolution and adaptation to a benthic lifestyle.</title>
        <authorList>
            <person name="Chen S."/>
            <person name="Zhang G."/>
            <person name="Shao C."/>
            <person name="Huang Q."/>
            <person name="Liu G."/>
            <person name="Zhang P."/>
            <person name="Song W."/>
            <person name="An N."/>
            <person name="Chalopin D."/>
            <person name="Volff J.N."/>
            <person name="Hong Y."/>
            <person name="Li Q."/>
            <person name="Sha Z."/>
            <person name="Zhou H."/>
            <person name="Xie M."/>
            <person name="Yu Q."/>
            <person name="Liu Y."/>
            <person name="Xiang H."/>
            <person name="Wang N."/>
            <person name="Wu K."/>
            <person name="Yang C."/>
            <person name="Zhou Q."/>
            <person name="Liao X."/>
            <person name="Yang L."/>
            <person name="Hu Q."/>
            <person name="Zhang J."/>
            <person name="Meng L."/>
            <person name="Jin L."/>
            <person name="Tian Y."/>
            <person name="Lian J."/>
            <person name="Yang J."/>
            <person name="Miao G."/>
            <person name="Liu S."/>
            <person name="Liang Z."/>
            <person name="Yan F."/>
            <person name="Li Y."/>
            <person name="Sun B."/>
            <person name="Zhang H."/>
            <person name="Zhang J."/>
            <person name="Zhu Y."/>
            <person name="Du M."/>
            <person name="Zhao Y."/>
            <person name="Schartl M."/>
            <person name="Tang Q."/>
            <person name="Wang J."/>
        </authorList>
    </citation>
    <scope>NUCLEOTIDE SEQUENCE</scope>
</reference>
<dbReference type="KEGG" id="csem:103397987"/>
<dbReference type="GeneID" id="103397987"/>
<dbReference type="OrthoDB" id="6417021at2759"/>
<comment type="similarity">
    <text evidence="1">Belongs to the TTI2 family.</text>
</comment>
<dbReference type="PANTHER" id="PTHR32226:SF2">
    <property type="entry name" value="TELO2-INTERACTING PROTEIN 2"/>
    <property type="match status" value="1"/>
</dbReference>
<evidence type="ECO:0000313" key="3">
    <source>
        <dbReference type="Proteomes" id="UP000265120"/>
    </source>
</evidence>
<dbReference type="GO" id="GO:0005634">
    <property type="term" value="C:nucleus"/>
    <property type="evidence" value="ECO:0007669"/>
    <property type="project" value="TreeGrafter"/>
</dbReference>
<keyword evidence="3" id="KW-1185">Reference proteome</keyword>
<dbReference type="CTD" id="80185"/>
<dbReference type="InParanoid" id="A0A3P8VIM3"/>
<dbReference type="InterPro" id="IPR016024">
    <property type="entry name" value="ARM-type_fold"/>
</dbReference>
<dbReference type="STRING" id="244447.ENSCSEP00000014182"/>
<dbReference type="InterPro" id="IPR018870">
    <property type="entry name" value="Tti2"/>
</dbReference>
<accession>A0A3P8VIM3</accession>
<dbReference type="FunCoup" id="A0A3P8VIM3">
    <property type="interactions" value="843"/>
</dbReference>
<protein>
    <submittedName>
        <fullName evidence="2">TELO2-interacting protein 2</fullName>
    </submittedName>
</protein>
<evidence type="ECO:0000313" key="2">
    <source>
        <dbReference type="Ensembl" id="ENSCSEP00000014182.1"/>
    </source>
</evidence>
<sequence length="505" mass="56356">MELCVLLRELHLLPPEKPFASSAPPAVTTVLSQLQEKLTAASSDTETFSLLDHTERLFLTADPDWLFSPAPAGEEELRSTHRSVVRALTDCASLPVCEDESSSLPPAGYHGVPGRALRVCSVLQVLLETLGQSQRTDLLLTLAPSVCVFSVMHYQDQVWTTSSSRAAARRLQEALLRAGGWTDSAHLLMGDRSLAVMEEEGTKRGVLSGVLDLLQPQLTRDTWHRCEAVKLVFVWTLLQVTRPSLSPHLPRFLPPSLFLNDHFRPENCMLGVRCLHHIVINTPAAELRQFNRADVMYEALFKHLFTTEAAVIQLVLSCLLDLMLVFEKPPSVLAPTRRRPCRHDDVLSLVLTHMEAENKVSLRRVYASALPPYIDRMGVGVCRHLKRLERVVLGYLEIGDPPEETSRLKILEALKTTMTVAWPRMEVRSNLLLRCLLRLLVDVSSDSCLEDASKRKLMSETALCIKLLDRCTHGKLLPVLQQVDSSCCSPEVLSCLASITATTER</sequence>
<proteinExistence type="inferred from homology"/>
<reference evidence="2" key="3">
    <citation type="submission" date="2025-09" db="UniProtKB">
        <authorList>
            <consortium name="Ensembl"/>
        </authorList>
    </citation>
    <scope>IDENTIFICATION</scope>
</reference>